<keyword evidence="5" id="KW-1185">Reference proteome</keyword>
<sequence length="226" mass="25055">MTGISEGNASKRFSKSLPIISKFLRKLIIKPQISCVKANLPLAFRARYYKVYCIIDCLEIEIEKPSDAIKQSLTWSEYKKCNTLKYLISCTPDGIINFVSGGFGGRASDAVIVENSGFLATLPSNVNVMADRGFKHIEHLLVSKGCVLVRPPTVSAGTKPTKDEVLETKRIASLRIHIERVIRRLREFSFLAPHACIDNKLLGYTDNVIKIVCGLINLQSGIISGR</sequence>
<dbReference type="PANTHER" id="PTHR23080">
    <property type="entry name" value="THAP DOMAIN PROTEIN"/>
    <property type="match status" value="1"/>
</dbReference>
<comment type="cofactor">
    <cofactor evidence="1">
        <name>a divalent metal cation</name>
        <dbReference type="ChEBI" id="CHEBI:60240"/>
    </cofactor>
</comment>
<proteinExistence type="predicted"/>
<dbReference type="Pfam" id="PF13359">
    <property type="entry name" value="DDE_Tnp_4"/>
    <property type="match status" value="1"/>
</dbReference>
<feature type="domain" description="DDE Tnp4" evidence="3">
    <location>
        <begin position="55"/>
        <end position="217"/>
    </location>
</feature>
<evidence type="ECO:0000256" key="2">
    <source>
        <dbReference type="ARBA" id="ARBA00022723"/>
    </source>
</evidence>
<reference evidence="4" key="1">
    <citation type="journal article" date="2023" name="Insect Mol. Biol.">
        <title>Genome sequencing provides insights into the evolution of gene families encoding plant cell wall-degrading enzymes in longhorned beetles.</title>
        <authorList>
            <person name="Shin N.R."/>
            <person name="Okamura Y."/>
            <person name="Kirsch R."/>
            <person name="Pauchet Y."/>
        </authorList>
    </citation>
    <scope>NUCLEOTIDE SEQUENCE</scope>
    <source>
        <strain evidence="4">RBIC_L_NR</strain>
    </source>
</reference>
<name>A0AAV8Y445_9CUCU</name>
<dbReference type="InterPro" id="IPR027806">
    <property type="entry name" value="HARBI1_dom"/>
</dbReference>
<organism evidence="4 5">
    <name type="scientific">Rhamnusium bicolor</name>
    <dbReference type="NCBI Taxonomy" id="1586634"/>
    <lineage>
        <taxon>Eukaryota</taxon>
        <taxon>Metazoa</taxon>
        <taxon>Ecdysozoa</taxon>
        <taxon>Arthropoda</taxon>
        <taxon>Hexapoda</taxon>
        <taxon>Insecta</taxon>
        <taxon>Pterygota</taxon>
        <taxon>Neoptera</taxon>
        <taxon>Endopterygota</taxon>
        <taxon>Coleoptera</taxon>
        <taxon>Polyphaga</taxon>
        <taxon>Cucujiformia</taxon>
        <taxon>Chrysomeloidea</taxon>
        <taxon>Cerambycidae</taxon>
        <taxon>Lepturinae</taxon>
        <taxon>Rhagiini</taxon>
        <taxon>Rhamnusium</taxon>
    </lineage>
</organism>
<evidence type="ECO:0000313" key="5">
    <source>
        <dbReference type="Proteomes" id="UP001162156"/>
    </source>
</evidence>
<dbReference type="AlphaFoldDB" id="A0AAV8Y445"/>
<dbReference type="Proteomes" id="UP001162156">
    <property type="component" value="Unassembled WGS sequence"/>
</dbReference>
<evidence type="ECO:0000313" key="4">
    <source>
        <dbReference type="EMBL" id="KAJ8946140.1"/>
    </source>
</evidence>
<evidence type="ECO:0000256" key="1">
    <source>
        <dbReference type="ARBA" id="ARBA00001968"/>
    </source>
</evidence>
<keyword evidence="2" id="KW-0479">Metal-binding</keyword>
<evidence type="ECO:0000259" key="3">
    <source>
        <dbReference type="Pfam" id="PF13359"/>
    </source>
</evidence>
<comment type="caution">
    <text evidence="4">The sequence shown here is derived from an EMBL/GenBank/DDBJ whole genome shotgun (WGS) entry which is preliminary data.</text>
</comment>
<dbReference type="EMBL" id="JANEYF010002463">
    <property type="protein sequence ID" value="KAJ8946140.1"/>
    <property type="molecule type" value="Genomic_DNA"/>
</dbReference>
<protein>
    <recommendedName>
        <fullName evidence="3">DDE Tnp4 domain-containing protein</fullName>
    </recommendedName>
</protein>
<dbReference type="GO" id="GO:0046872">
    <property type="term" value="F:metal ion binding"/>
    <property type="evidence" value="ECO:0007669"/>
    <property type="project" value="UniProtKB-KW"/>
</dbReference>
<gene>
    <name evidence="4" type="ORF">NQ314_008962</name>
</gene>
<accession>A0AAV8Y445</accession>
<dbReference type="PANTHER" id="PTHR23080:SF144">
    <property type="entry name" value="SPINDLE AND KINETOCHORE ASSOCIATED COMPLEX SUBUNIT 3"/>
    <property type="match status" value="1"/>
</dbReference>